<evidence type="ECO:0000256" key="5">
    <source>
        <dbReference type="ARBA" id="ARBA00022801"/>
    </source>
</evidence>
<evidence type="ECO:0000256" key="7">
    <source>
        <dbReference type="SAM" id="MobiDB-lite"/>
    </source>
</evidence>
<feature type="region of interest" description="Disordered" evidence="7">
    <location>
        <begin position="127"/>
        <end position="151"/>
    </location>
</feature>
<dbReference type="GO" id="GO:0005634">
    <property type="term" value="C:nucleus"/>
    <property type="evidence" value="ECO:0007669"/>
    <property type="project" value="UniProtKB-ARBA"/>
</dbReference>
<feature type="compositionally biased region" description="Low complexity" evidence="7">
    <location>
        <begin position="1052"/>
        <end position="1073"/>
    </location>
</feature>
<dbReference type="PROSITE" id="PS50235">
    <property type="entry name" value="USP_3"/>
    <property type="match status" value="1"/>
</dbReference>
<dbReference type="InterPro" id="IPR001394">
    <property type="entry name" value="Peptidase_C19_UCH"/>
</dbReference>
<feature type="compositionally biased region" description="Polar residues" evidence="7">
    <location>
        <begin position="1107"/>
        <end position="1117"/>
    </location>
</feature>
<feature type="compositionally biased region" description="Basic and acidic residues" evidence="7">
    <location>
        <begin position="919"/>
        <end position="928"/>
    </location>
</feature>
<feature type="domain" description="USP" evidence="8">
    <location>
        <begin position="91"/>
        <end position="731"/>
    </location>
</feature>
<proteinExistence type="predicted"/>
<keyword evidence="6" id="KW-0788">Thiol protease</keyword>
<dbReference type="PROSITE" id="PS00972">
    <property type="entry name" value="USP_1"/>
    <property type="match status" value="1"/>
</dbReference>
<dbReference type="PROSITE" id="PS00973">
    <property type="entry name" value="USP_2"/>
    <property type="match status" value="1"/>
</dbReference>
<feature type="compositionally biased region" description="Basic and acidic residues" evidence="7">
    <location>
        <begin position="1166"/>
        <end position="1175"/>
    </location>
</feature>
<feature type="compositionally biased region" description="Low complexity" evidence="7">
    <location>
        <begin position="1126"/>
        <end position="1144"/>
    </location>
</feature>
<evidence type="ECO:0000313" key="9">
    <source>
        <dbReference type="Ensembl" id="ENSCCRP00015087894.1"/>
    </source>
</evidence>
<dbReference type="InterPro" id="IPR018200">
    <property type="entry name" value="USP_CS"/>
</dbReference>
<dbReference type="GO" id="GO:0004843">
    <property type="term" value="F:cysteine-type deubiquitinase activity"/>
    <property type="evidence" value="ECO:0007669"/>
    <property type="project" value="UniProtKB-EC"/>
</dbReference>
<keyword evidence="3" id="KW-0645">Protease</keyword>
<feature type="compositionally biased region" description="Polar residues" evidence="7">
    <location>
        <begin position="1018"/>
        <end position="1030"/>
    </location>
</feature>
<feature type="compositionally biased region" description="Low complexity" evidence="7">
    <location>
        <begin position="986"/>
        <end position="1008"/>
    </location>
</feature>
<dbReference type="CDD" id="cd02674">
    <property type="entry name" value="Peptidase_C19R"/>
    <property type="match status" value="1"/>
</dbReference>
<dbReference type="InterPro" id="IPR050185">
    <property type="entry name" value="Ub_carboxyl-term_hydrolase"/>
</dbReference>
<evidence type="ECO:0000313" key="10">
    <source>
        <dbReference type="Proteomes" id="UP000694700"/>
    </source>
</evidence>
<dbReference type="Pfam" id="PF00443">
    <property type="entry name" value="UCH"/>
    <property type="match status" value="1"/>
</dbReference>
<reference evidence="9" key="1">
    <citation type="submission" date="2025-08" db="UniProtKB">
        <authorList>
            <consortium name="Ensembl"/>
        </authorList>
    </citation>
    <scope>IDENTIFICATION</scope>
</reference>
<accession>A0A8C1XW93</accession>
<sequence>MSSKASGKEKKSGFSKKLFRRGSVRSVGSFMSRVLKTLSTLSHFGSELHAPEGDKDDGGFTAFKNEGKGSVASDDSDCGGFLARDKIPGVAGLKNHGNTCFMNAILQCLSNTELFAEYLALEQYRGDQTDDEKPKTNGVVQRKGSQDGGEVTEQLSGLVRALWTFEYTPQHSRDFKNAVAKSALQYRGNAQHDAQEFLLWLLDRVHEDLNHLVHPNIRGSIKPPIEEDDGALEGPSPPLSAGSFVQELFQAQYRSSLTCPHCQKQSNTFDPFLCISLPIPLPHTRPLYVTVVYQGKYSHCMRIGVAVPLNSTVSRLREAVSRETKIPPDQFVLTEMYYDGFHRSFCDDDDDLDIIQESDSIFAFETPETFRLENIRSKRGSLLANLNQNNVKYGVESSRTPSFMQGAMNPVSPNKNTGCEKMILLICNRACTGHQGRRFGLPFVLYLERTVTWDVLQKEILEKMRHLLRPGVYIQVGPFSLRVVGVVGITYLLPQEEQPLCHPTVERAYKSCGPGGPPHVKIVVEWDKETKEYLFGHTEEEYIPDAESVYLHREQHHQPQACTLAQCFQLYTKEEQLAPDDAWRCPHCRQLQQGRIKLSLWTLPDVLILHLKRFRQEGDRRVKMQNMVRFPLIGMDMAPHVVKRSQSSWSLPSHWSPWRRPYGLGRNPDDYLYDLYAVCNHHGNMHRGHYTAYCKNSIDGQWYCFDDSEVQPVADEDVCQQTAYILFYQRRTTIPSWSANSSVAGSTSSSLCEHWVNRLQGSRPPSLASGASSRRTSLISLAESVEFPGDRSEDDGGFSTRPFVRSIQRQSLSSRSSVTSPLAFSENGMKPSWSLSQKLQMRSNSPSRFSLDSRSSPPLERIGETCDDKVSTSCFGSYSRHERQSSSKAPLAMMEGNGSDDGSGKRILDEAYCRAPTQSDRKSSKGEPVDNNNQINAVDQNALGALSKEQKRKSSMSEKKAEGSASKKSSTKTKGDQEKPSKKRQSTSSVTKSPSSQVSSSPQVKGSKATNLKEKSNSPKSTKGTPSGTPSKRKESLQAQESPVSGGTKGKPSLTSTPQSSASPSPTSKKSSSVAERNSVSGKKKLVERGSSKDLAHTSPLAEKSRVSATPQTSQPKTAEARRPVRSSSSSSSITSLRSPSVSSRDLRRSSKSEDKGLSFFKSALRQKETRRSADLGKTTILAKKAVERTAKSSSQWKLDADEGEGSGNSSLQVSPEPRSCRAATDEKESSKTSTPNKRSLLPVGKSKSSNSEASLQSPINGKRPLEKISSSKKLSSSMQSSARATQTPQ</sequence>
<dbReference type="PANTHER" id="PTHR21646:SF44">
    <property type="entry name" value="UBIQUITIN CARBOXYL-TERMINAL HYDROLASE 31"/>
    <property type="match status" value="1"/>
</dbReference>
<feature type="compositionally biased region" description="Basic and acidic residues" evidence="7">
    <location>
        <begin position="1085"/>
        <end position="1096"/>
    </location>
</feature>
<feature type="compositionally biased region" description="Basic and acidic residues" evidence="7">
    <location>
        <begin position="902"/>
        <end position="912"/>
    </location>
</feature>
<organism evidence="9 10">
    <name type="scientific">Cyprinus carpio</name>
    <name type="common">Common carp</name>
    <dbReference type="NCBI Taxonomy" id="7962"/>
    <lineage>
        <taxon>Eukaryota</taxon>
        <taxon>Metazoa</taxon>
        <taxon>Chordata</taxon>
        <taxon>Craniata</taxon>
        <taxon>Vertebrata</taxon>
        <taxon>Euteleostomi</taxon>
        <taxon>Actinopterygii</taxon>
        <taxon>Neopterygii</taxon>
        <taxon>Teleostei</taxon>
        <taxon>Ostariophysi</taxon>
        <taxon>Cypriniformes</taxon>
        <taxon>Cyprinidae</taxon>
        <taxon>Cyprininae</taxon>
        <taxon>Cyprinus</taxon>
    </lineage>
</organism>
<keyword evidence="5" id="KW-0378">Hydrolase</keyword>
<feature type="compositionally biased region" description="Polar residues" evidence="7">
    <location>
        <begin position="1247"/>
        <end position="1260"/>
    </location>
</feature>
<dbReference type="FunFam" id="3.90.70.10:FF:000046">
    <property type="entry name" value="ubiquitin carboxyl-terminal hydrolase 31"/>
    <property type="match status" value="1"/>
</dbReference>
<evidence type="ECO:0000256" key="6">
    <source>
        <dbReference type="ARBA" id="ARBA00022807"/>
    </source>
</evidence>
<dbReference type="PANTHER" id="PTHR21646">
    <property type="entry name" value="UBIQUITIN CARBOXYL-TERMINAL HYDROLASE"/>
    <property type="match status" value="1"/>
</dbReference>
<keyword evidence="4" id="KW-0833">Ubl conjugation pathway</keyword>
<dbReference type="InterPro" id="IPR038765">
    <property type="entry name" value="Papain-like_cys_pep_sf"/>
</dbReference>
<dbReference type="InterPro" id="IPR028889">
    <property type="entry name" value="USP"/>
</dbReference>
<evidence type="ECO:0000256" key="1">
    <source>
        <dbReference type="ARBA" id="ARBA00000707"/>
    </source>
</evidence>
<evidence type="ECO:0000256" key="4">
    <source>
        <dbReference type="ARBA" id="ARBA00022786"/>
    </source>
</evidence>
<dbReference type="Gene3D" id="3.90.70.10">
    <property type="entry name" value="Cysteine proteinases"/>
    <property type="match status" value="2"/>
</dbReference>
<evidence type="ECO:0000259" key="8">
    <source>
        <dbReference type="PROSITE" id="PS50235"/>
    </source>
</evidence>
<name>A0A8C1XW93_CYPCA</name>
<feature type="compositionally biased region" description="Polar residues" evidence="7">
    <location>
        <begin position="930"/>
        <end position="939"/>
    </location>
</feature>
<dbReference type="FunFam" id="3.90.70.10:FF:000048">
    <property type="entry name" value="Ubiquitin carboxyl-terminal hydrolase 31"/>
    <property type="match status" value="1"/>
</dbReference>
<feature type="compositionally biased region" description="Low complexity" evidence="7">
    <location>
        <begin position="809"/>
        <end position="820"/>
    </location>
</feature>
<feature type="compositionally biased region" description="Basic and acidic residues" evidence="7">
    <location>
        <begin position="861"/>
        <end position="870"/>
    </location>
</feature>
<evidence type="ECO:0000256" key="2">
    <source>
        <dbReference type="ARBA" id="ARBA00012759"/>
    </source>
</evidence>
<protein>
    <recommendedName>
        <fullName evidence="2">ubiquitinyl hydrolase 1</fullName>
        <ecNumber evidence="2">3.4.19.12</ecNumber>
    </recommendedName>
</protein>
<dbReference type="SUPFAM" id="SSF54001">
    <property type="entry name" value="Cysteine proteinases"/>
    <property type="match status" value="1"/>
</dbReference>
<feature type="compositionally biased region" description="Low complexity" evidence="7">
    <location>
        <begin position="1268"/>
        <end position="1282"/>
    </location>
</feature>
<feature type="compositionally biased region" description="Low complexity" evidence="7">
    <location>
        <begin position="842"/>
        <end position="858"/>
    </location>
</feature>
<dbReference type="Proteomes" id="UP000694700">
    <property type="component" value="Unplaced"/>
</dbReference>
<feature type="compositionally biased region" description="Basic and acidic residues" evidence="7">
    <location>
        <begin position="1145"/>
        <end position="1157"/>
    </location>
</feature>
<feature type="region of interest" description="Disordered" evidence="7">
    <location>
        <begin position="809"/>
        <end position="1290"/>
    </location>
</feature>
<dbReference type="GO" id="GO:0016579">
    <property type="term" value="P:protein deubiquitination"/>
    <property type="evidence" value="ECO:0007669"/>
    <property type="project" value="InterPro"/>
</dbReference>
<evidence type="ECO:0000256" key="3">
    <source>
        <dbReference type="ARBA" id="ARBA00022670"/>
    </source>
</evidence>
<comment type="catalytic activity">
    <reaction evidence="1">
        <text>Thiol-dependent hydrolysis of ester, thioester, amide, peptide and isopeptide bonds formed by the C-terminal Gly of ubiquitin (a 76-residue protein attached to proteins as an intracellular targeting signal).</text>
        <dbReference type="EC" id="3.4.19.12"/>
    </reaction>
</comment>
<dbReference type="Ensembl" id="ENSCCRT00015090728.1">
    <property type="protein sequence ID" value="ENSCCRP00015087894.1"/>
    <property type="gene ID" value="ENSCCRG00015035473.1"/>
</dbReference>
<dbReference type="GO" id="GO:0006508">
    <property type="term" value="P:proteolysis"/>
    <property type="evidence" value="ECO:0007669"/>
    <property type="project" value="UniProtKB-KW"/>
</dbReference>
<dbReference type="EC" id="3.4.19.12" evidence="2"/>